<evidence type="ECO:0000313" key="1">
    <source>
        <dbReference type="EMBL" id="GMH29772.1"/>
    </source>
</evidence>
<proteinExistence type="predicted"/>
<reference evidence="1" key="1">
    <citation type="submission" date="2023-05" db="EMBL/GenBank/DDBJ databases">
        <title>Nepenthes gracilis genome sequencing.</title>
        <authorList>
            <person name="Fukushima K."/>
        </authorList>
    </citation>
    <scope>NUCLEOTIDE SEQUENCE</scope>
    <source>
        <strain evidence="1">SING2019-196</strain>
    </source>
</reference>
<gene>
    <name evidence="1" type="ORF">Nepgr_031615</name>
</gene>
<accession>A0AAD3Y4Z2</accession>
<keyword evidence="2" id="KW-1185">Reference proteome</keyword>
<protein>
    <submittedName>
        <fullName evidence="1">Uncharacterized protein</fullName>
    </submittedName>
</protein>
<evidence type="ECO:0000313" key="2">
    <source>
        <dbReference type="Proteomes" id="UP001279734"/>
    </source>
</evidence>
<sequence>MVLASPTSSSTDTGVPISERMTGMKKSVGESVLPSVSSAPIVQATVEVAELTSNVLMSDRNTGSEMAIFGGLSPLFEICSEPRTEGAPRALMISNSTQSAYLQDRIQEAIVASEVPPEDIAIPSTGPAKAQSQPITNLPCFEKETCYPEILMSNSMEVQDRARPDWMNTPASSSHPSLGGHYDRPSTLASRMSLKEIALNARFIQASFR</sequence>
<dbReference type="Proteomes" id="UP001279734">
    <property type="component" value="Unassembled WGS sequence"/>
</dbReference>
<dbReference type="EMBL" id="BSYO01000037">
    <property type="protein sequence ID" value="GMH29772.1"/>
    <property type="molecule type" value="Genomic_DNA"/>
</dbReference>
<dbReference type="AlphaFoldDB" id="A0AAD3Y4Z2"/>
<comment type="caution">
    <text evidence="1">The sequence shown here is derived from an EMBL/GenBank/DDBJ whole genome shotgun (WGS) entry which is preliminary data.</text>
</comment>
<name>A0AAD3Y4Z2_NEPGR</name>
<organism evidence="1 2">
    <name type="scientific">Nepenthes gracilis</name>
    <name type="common">Slender pitcher plant</name>
    <dbReference type="NCBI Taxonomy" id="150966"/>
    <lineage>
        <taxon>Eukaryota</taxon>
        <taxon>Viridiplantae</taxon>
        <taxon>Streptophyta</taxon>
        <taxon>Embryophyta</taxon>
        <taxon>Tracheophyta</taxon>
        <taxon>Spermatophyta</taxon>
        <taxon>Magnoliopsida</taxon>
        <taxon>eudicotyledons</taxon>
        <taxon>Gunneridae</taxon>
        <taxon>Pentapetalae</taxon>
        <taxon>Caryophyllales</taxon>
        <taxon>Nepenthaceae</taxon>
        <taxon>Nepenthes</taxon>
    </lineage>
</organism>